<comment type="caution">
    <text evidence="2">The sequence shown here is derived from an EMBL/GenBank/DDBJ whole genome shotgun (WGS) entry which is preliminary data.</text>
</comment>
<feature type="transmembrane region" description="Helical" evidence="1">
    <location>
        <begin position="41"/>
        <end position="61"/>
    </location>
</feature>
<organism evidence="2 3">
    <name type="scientific">Candidatus Portnoybacteria bacterium CG02_land_8_20_14_3_00_45_8</name>
    <dbReference type="NCBI Taxonomy" id="1974807"/>
    <lineage>
        <taxon>Bacteria</taxon>
        <taxon>Candidatus Portnoyibacteriota</taxon>
    </lineage>
</organism>
<feature type="transmembrane region" description="Helical" evidence="1">
    <location>
        <begin position="6"/>
        <end position="29"/>
    </location>
</feature>
<reference evidence="3" key="1">
    <citation type="submission" date="2017-09" db="EMBL/GenBank/DDBJ databases">
        <title>Depth-based differentiation of microbial function through sediment-hosted aquifers and enrichment of novel symbionts in the deep terrestrial subsurface.</title>
        <authorList>
            <person name="Probst A.J."/>
            <person name="Ladd B."/>
            <person name="Jarett J.K."/>
            <person name="Geller-Mcgrath D.E."/>
            <person name="Sieber C.M.K."/>
            <person name="Emerson J.B."/>
            <person name="Anantharaman K."/>
            <person name="Thomas B.C."/>
            <person name="Malmstrom R."/>
            <person name="Stieglmeier M."/>
            <person name="Klingl A."/>
            <person name="Woyke T."/>
            <person name="Ryan C.M."/>
            <person name="Banfield J.F."/>
        </authorList>
    </citation>
    <scope>NUCLEOTIDE SEQUENCE [LARGE SCALE GENOMIC DNA]</scope>
</reference>
<dbReference type="EMBL" id="PEUE01000050">
    <property type="protein sequence ID" value="PIV38428.1"/>
    <property type="molecule type" value="Genomic_DNA"/>
</dbReference>
<keyword evidence="1" id="KW-1133">Transmembrane helix</keyword>
<sequence>MKNSKLIISSMLHSLGVLVYILAVAFFFNHANQWFGKEDKFLTPVAALMLFVLSAAVTGSLVMAKPVLLYLDGQKSDAVKFFLLTLGWLLILTLSAFLGLLLLR</sequence>
<evidence type="ECO:0000313" key="3">
    <source>
        <dbReference type="Proteomes" id="UP000229247"/>
    </source>
</evidence>
<proteinExistence type="predicted"/>
<dbReference type="AlphaFoldDB" id="A0A2M7D5X5"/>
<dbReference type="Proteomes" id="UP000229247">
    <property type="component" value="Unassembled WGS sequence"/>
</dbReference>
<name>A0A2M7D5X5_9BACT</name>
<protein>
    <submittedName>
        <fullName evidence="2">Uncharacterized protein</fullName>
    </submittedName>
</protein>
<feature type="transmembrane region" description="Helical" evidence="1">
    <location>
        <begin position="81"/>
        <end position="103"/>
    </location>
</feature>
<evidence type="ECO:0000256" key="1">
    <source>
        <dbReference type="SAM" id="Phobius"/>
    </source>
</evidence>
<gene>
    <name evidence="2" type="ORF">COS30_02110</name>
</gene>
<accession>A0A2M7D5X5</accession>
<evidence type="ECO:0000313" key="2">
    <source>
        <dbReference type="EMBL" id="PIV38428.1"/>
    </source>
</evidence>
<keyword evidence="1" id="KW-0812">Transmembrane</keyword>
<keyword evidence="1" id="KW-0472">Membrane</keyword>